<name>A0A9P6VHD8_9HELO</name>
<feature type="domain" description="DUF1907" evidence="7">
    <location>
        <begin position="22"/>
        <end position="299"/>
    </location>
</feature>
<dbReference type="EMBL" id="VNKQ01000011">
    <property type="protein sequence ID" value="KAG0647978.1"/>
    <property type="molecule type" value="Genomic_DNA"/>
</dbReference>
<reference evidence="8" key="1">
    <citation type="submission" date="2019-07" db="EMBL/GenBank/DDBJ databases">
        <title>Hyphodiscus hymeniophilus genome sequencing and assembly.</title>
        <authorList>
            <person name="Kramer G."/>
            <person name="Nodwell J."/>
        </authorList>
    </citation>
    <scope>NUCLEOTIDE SEQUENCE</scope>
    <source>
        <strain evidence="8">ATCC 34498</strain>
    </source>
</reference>
<evidence type="ECO:0000256" key="6">
    <source>
        <dbReference type="ARBA" id="ARBA00023242"/>
    </source>
</evidence>
<comment type="subcellular location">
    <subcellularLocation>
        <location evidence="1">Nucleus</location>
    </subcellularLocation>
</comment>
<evidence type="ECO:0000256" key="2">
    <source>
        <dbReference type="ARBA" id="ARBA00011245"/>
    </source>
</evidence>
<dbReference type="GO" id="GO:0008270">
    <property type="term" value="F:zinc ion binding"/>
    <property type="evidence" value="ECO:0007669"/>
    <property type="project" value="TreeGrafter"/>
</dbReference>
<evidence type="ECO:0000256" key="3">
    <source>
        <dbReference type="ARBA" id="ARBA00022723"/>
    </source>
</evidence>
<keyword evidence="4 8" id="KW-0378">Hydrolase</keyword>
<dbReference type="InterPro" id="IPR015021">
    <property type="entry name" value="C11orf54_DUF1907"/>
</dbReference>
<dbReference type="PANTHER" id="PTHR13204">
    <property type="entry name" value="PTD012 PROTEIN"/>
    <property type="match status" value="1"/>
</dbReference>
<dbReference type="OrthoDB" id="5119241at2759"/>
<dbReference type="Pfam" id="PF08925">
    <property type="entry name" value="DUF1907"/>
    <property type="match status" value="1"/>
</dbReference>
<evidence type="ECO:0000259" key="7">
    <source>
        <dbReference type="SMART" id="SM01168"/>
    </source>
</evidence>
<evidence type="ECO:0000256" key="5">
    <source>
        <dbReference type="ARBA" id="ARBA00022833"/>
    </source>
</evidence>
<comment type="caution">
    <text evidence="8">The sequence shown here is derived from an EMBL/GenBank/DDBJ whole genome shotgun (WGS) entry which is preliminary data.</text>
</comment>
<keyword evidence="6" id="KW-0539">Nucleus</keyword>
<proteinExistence type="predicted"/>
<dbReference type="GO" id="GO:0016788">
    <property type="term" value="F:hydrolase activity, acting on ester bonds"/>
    <property type="evidence" value="ECO:0007669"/>
    <property type="project" value="TreeGrafter"/>
</dbReference>
<keyword evidence="3" id="KW-0479">Metal-binding</keyword>
<evidence type="ECO:0000313" key="8">
    <source>
        <dbReference type="EMBL" id="KAG0647978.1"/>
    </source>
</evidence>
<protein>
    <submittedName>
        <fullName evidence="8">Ester hydrolase</fullName>
    </submittedName>
</protein>
<organism evidence="8 9">
    <name type="scientific">Hyphodiscus hymeniophilus</name>
    <dbReference type="NCBI Taxonomy" id="353542"/>
    <lineage>
        <taxon>Eukaryota</taxon>
        <taxon>Fungi</taxon>
        <taxon>Dikarya</taxon>
        <taxon>Ascomycota</taxon>
        <taxon>Pezizomycotina</taxon>
        <taxon>Leotiomycetes</taxon>
        <taxon>Helotiales</taxon>
        <taxon>Hyphodiscaceae</taxon>
        <taxon>Hyphodiscus</taxon>
    </lineage>
</organism>
<dbReference type="SUPFAM" id="SSF117856">
    <property type="entry name" value="AF0104/ALDC/Ptd012-like"/>
    <property type="match status" value="1"/>
</dbReference>
<dbReference type="CDD" id="cd17298">
    <property type="entry name" value="DUF1907"/>
    <property type="match status" value="1"/>
</dbReference>
<evidence type="ECO:0000256" key="1">
    <source>
        <dbReference type="ARBA" id="ARBA00004123"/>
    </source>
</evidence>
<sequence length="304" mass="33117">MSSWTVQKVDLSPPALEELVDPLTSGLSTNFEHVSVSIVACPDLSQAPFNLAAPGLSGNPRIADIGGPPNLAPVPKLDRKYSFSEIAKLMEMGSSGALLGASAGPFHILGLNSELMPNLSFDEETITNRTHYAKIDENGECLCEGISSPDCGLMANLFGSDGSSGPVLKIEAKIRTGRPNFTDTIQSALKAKFGERLISMGGVFVIKKGKANLHVMPDFSKTPLKSREEVNNWLKYFDMDAPLTCLSVFHSHDPGLDLRIEHTHCFSAHNQGGHYHDDITPKEVEYEAYFNVAEVLYRIDRPEA</sequence>
<evidence type="ECO:0000313" key="9">
    <source>
        <dbReference type="Proteomes" id="UP000785200"/>
    </source>
</evidence>
<dbReference type="Proteomes" id="UP000785200">
    <property type="component" value="Unassembled WGS sequence"/>
</dbReference>
<dbReference type="AlphaFoldDB" id="A0A9P6VHD8"/>
<keyword evidence="5" id="KW-0862">Zinc</keyword>
<gene>
    <name evidence="8" type="ORF">D0Z07_5689</name>
</gene>
<dbReference type="SMART" id="SM01168">
    <property type="entry name" value="DUF1907"/>
    <property type="match status" value="1"/>
</dbReference>
<keyword evidence="9" id="KW-1185">Reference proteome</keyword>
<evidence type="ECO:0000256" key="4">
    <source>
        <dbReference type="ARBA" id="ARBA00022801"/>
    </source>
</evidence>
<dbReference type="GO" id="GO:0005634">
    <property type="term" value="C:nucleus"/>
    <property type="evidence" value="ECO:0007669"/>
    <property type="project" value="UniProtKB-SubCell"/>
</dbReference>
<dbReference type="PANTHER" id="PTHR13204:SF1">
    <property type="entry name" value="ESTER HYDROLASE C11ORF54"/>
    <property type="match status" value="1"/>
</dbReference>
<accession>A0A9P6VHD8</accession>
<comment type="subunit">
    <text evidence="2">Monomer.</text>
</comment>